<feature type="active site" evidence="4">
    <location>
        <position position="223"/>
    </location>
</feature>
<dbReference type="Pfam" id="PF04204">
    <property type="entry name" value="HTS"/>
    <property type="match status" value="1"/>
</dbReference>
<keyword evidence="4" id="KW-0486">Methionine biosynthesis</keyword>
<proteinExistence type="inferred from homology"/>
<dbReference type="PIRSF" id="PIRSF000450">
    <property type="entry name" value="H_ser_succinyltr"/>
    <property type="match status" value="1"/>
</dbReference>
<keyword evidence="1 4" id="KW-0028">Amino-acid biosynthesis</keyword>
<dbReference type="PATRIC" id="fig|1423804.4.peg.422"/>
<reference evidence="6 7" key="1">
    <citation type="journal article" date="2015" name="Genome Announc.">
        <title>Expanding the biotechnology potential of lactobacilli through comparative genomics of 213 strains and associated genera.</title>
        <authorList>
            <person name="Sun Z."/>
            <person name="Harris H.M."/>
            <person name="McCann A."/>
            <person name="Guo C."/>
            <person name="Argimon S."/>
            <person name="Zhang W."/>
            <person name="Yang X."/>
            <person name="Jeffery I.B."/>
            <person name="Cooney J.C."/>
            <person name="Kagawa T.F."/>
            <person name="Liu W."/>
            <person name="Song Y."/>
            <person name="Salvetti E."/>
            <person name="Wrobel A."/>
            <person name="Rasinkangas P."/>
            <person name="Parkhill J."/>
            <person name="Rea M.C."/>
            <person name="O'Sullivan O."/>
            <person name="Ritari J."/>
            <person name="Douillard F.P."/>
            <person name="Paul Ross R."/>
            <person name="Yang R."/>
            <person name="Briner A.E."/>
            <person name="Felis G.E."/>
            <person name="de Vos W.M."/>
            <person name="Barrangou R."/>
            <person name="Klaenhammer T.R."/>
            <person name="Caufield P.W."/>
            <person name="Cui Y."/>
            <person name="Zhang H."/>
            <person name="O'Toole P.W."/>
        </authorList>
    </citation>
    <scope>NUCLEOTIDE SEQUENCE [LARGE SCALE GENOMIC DNA]</scope>
    <source>
        <strain evidence="6 7">DSM 23365</strain>
    </source>
</reference>
<feature type="binding site" evidence="4">
    <location>
        <position position="181"/>
    </location>
    <ligand>
        <name>substrate</name>
    </ligand>
</feature>
<dbReference type="CDD" id="cd03131">
    <property type="entry name" value="GATase1_HTS"/>
    <property type="match status" value="1"/>
</dbReference>
<feature type="active site" description="Acyl-thioester intermediate" evidence="4 5">
    <location>
        <position position="133"/>
    </location>
</feature>
<comment type="caution">
    <text evidence="6">The sequence shown here is derived from an EMBL/GenBank/DDBJ whole genome shotgun (WGS) entry which is preliminary data.</text>
</comment>
<evidence type="ECO:0000313" key="7">
    <source>
        <dbReference type="Proteomes" id="UP000051442"/>
    </source>
</evidence>
<dbReference type="EC" id="2.3.1.31" evidence="4"/>
<evidence type="ECO:0000256" key="1">
    <source>
        <dbReference type="ARBA" id="ARBA00022605"/>
    </source>
</evidence>
<evidence type="ECO:0000256" key="2">
    <source>
        <dbReference type="ARBA" id="ARBA00022679"/>
    </source>
</evidence>
<keyword evidence="2 4" id="KW-0808">Transferase</keyword>
<dbReference type="PANTHER" id="PTHR20919:SF0">
    <property type="entry name" value="HOMOSERINE O-SUCCINYLTRANSFERASE"/>
    <property type="match status" value="1"/>
</dbReference>
<dbReference type="OrthoDB" id="9772423at2"/>
<gene>
    <name evidence="4" type="primary">metAA</name>
    <name evidence="6" type="ORF">FD14_GL000388</name>
</gene>
<dbReference type="GO" id="GO:0005737">
    <property type="term" value="C:cytoplasm"/>
    <property type="evidence" value="ECO:0007669"/>
    <property type="project" value="UniProtKB-SubCell"/>
</dbReference>
<organism evidence="6 7">
    <name type="scientific">Secundilactobacillus similis DSM 23365 = JCM 2765</name>
    <dbReference type="NCBI Taxonomy" id="1423804"/>
    <lineage>
        <taxon>Bacteria</taxon>
        <taxon>Bacillati</taxon>
        <taxon>Bacillota</taxon>
        <taxon>Bacilli</taxon>
        <taxon>Lactobacillales</taxon>
        <taxon>Lactobacillaceae</taxon>
        <taxon>Secundilactobacillus</taxon>
    </lineage>
</organism>
<feature type="binding site" evidence="4">
    <location>
        <position position="235"/>
    </location>
    <ligand>
        <name>substrate</name>
    </ligand>
</feature>
<dbReference type="PANTHER" id="PTHR20919">
    <property type="entry name" value="HOMOSERINE O-SUCCINYLTRANSFERASE"/>
    <property type="match status" value="1"/>
</dbReference>
<dbReference type="AlphaFoldDB" id="A0A0R2FA18"/>
<dbReference type="Proteomes" id="UP000051442">
    <property type="component" value="Unassembled WGS sequence"/>
</dbReference>
<feature type="binding site" evidence="4">
    <location>
        <position position="154"/>
    </location>
    <ligand>
        <name>substrate</name>
    </ligand>
</feature>
<dbReference type="EMBL" id="AYZM01000076">
    <property type="protein sequence ID" value="KRN25199.1"/>
    <property type="molecule type" value="Genomic_DNA"/>
</dbReference>
<dbReference type="InterPro" id="IPR029062">
    <property type="entry name" value="Class_I_gatase-like"/>
</dbReference>
<keyword evidence="3 4" id="KW-0012">Acyltransferase</keyword>
<dbReference type="SUPFAM" id="SSF52317">
    <property type="entry name" value="Class I glutamine amidotransferase-like"/>
    <property type="match status" value="1"/>
</dbReference>
<comment type="subcellular location">
    <subcellularLocation>
        <location evidence="4">Cytoplasm</location>
    </subcellularLocation>
</comment>
<protein>
    <recommendedName>
        <fullName evidence="4">Homoserine O-acetyltransferase</fullName>
        <shortName evidence="4">HAT</shortName>
        <ecNumber evidence="4">2.3.1.31</ecNumber>
    </recommendedName>
    <alternativeName>
        <fullName evidence="4">Homoserine transacetylase</fullName>
        <shortName evidence="4">HTA</shortName>
    </alternativeName>
</protein>
<sequence>MQMTVILKNGFLKQQQSLATSHNGQTVKVLVVNLMPNKLETERQFAGLFSKLAVDVELTFARMATHHSKHTSEADLNRDYVTLADIEDQTFDGMVVTGAPVEEMTFESVDYWSEFEQLLDWRETHVRRSILECWAAQAGLYYDFGIKKHPTSAKLFGVYRCQILTDSPLTKGFKQLSMPQSRHATLGEIDDPDVTVLASDPEAGPIVLDAAKTASTYVSGHPEYETNTLFNEFHRDRLKGLPIQLPKNYFSAAIPANTWQQDSVQLYNNWVAELKRVALEA</sequence>
<dbReference type="STRING" id="1423804.FD14_GL000388"/>
<comment type="pathway">
    <text evidence="4">Amino-acid biosynthesis; L-methionine biosynthesis via de novo pathway; O-acetyl-L-homoserine from L-homoserine: step 1/1.</text>
</comment>
<keyword evidence="7" id="KW-1185">Reference proteome</keyword>
<comment type="catalytic activity">
    <reaction evidence="4">
        <text>L-homoserine + acetyl-CoA = O-acetyl-L-homoserine + CoA</text>
        <dbReference type="Rhea" id="RHEA:13701"/>
        <dbReference type="ChEBI" id="CHEBI:57287"/>
        <dbReference type="ChEBI" id="CHEBI:57288"/>
        <dbReference type="ChEBI" id="CHEBI:57476"/>
        <dbReference type="ChEBI" id="CHEBI:57716"/>
        <dbReference type="EC" id="2.3.1.31"/>
    </reaction>
</comment>
<evidence type="ECO:0000256" key="3">
    <source>
        <dbReference type="ARBA" id="ARBA00023315"/>
    </source>
</evidence>
<comment type="caution">
    <text evidence="4">Lacks conserved residue(s) required for the propagation of feature annotation.</text>
</comment>
<feature type="site" description="Important for acyl-CoA specificity" evidence="4">
    <location>
        <position position="102"/>
    </location>
</feature>
<accession>A0A0R2FA18</accession>
<dbReference type="GO" id="GO:0008899">
    <property type="term" value="F:homoserine O-succinyltransferase activity"/>
    <property type="evidence" value="ECO:0007669"/>
    <property type="project" value="UniProtKB-UniRule"/>
</dbReference>
<comment type="similarity">
    <text evidence="4">Belongs to the MetA family.</text>
</comment>
<dbReference type="GO" id="GO:0004414">
    <property type="term" value="F:homoserine O-acetyltransferase activity"/>
    <property type="evidence" value="ECO:0007669"/>
    <property type="project" value="UniProtKB-EC"/>
</dbReference>
<evidence type="ECO:0000256" key="4">
    <source>
        <dbReference type="HAMAP-Rule" id="MF_00295"/>
    </source>
</evidence>
<keyword evidence="4" id="KW-0963">Cytoplasm</keyword>
<dbReference type="Gene3D" id="3.40.50.880">
    <property type="match status" value="1"/>
</dbReference>
<dbReference type="InterPro" id="IPR033752">
    <property type="entry name" value="MetA_family"/>
</dbReference>
<evidence type="ECO:0000256" key="5">
    <source>
        <dbReference type="PIRSR" id="PIRSR000450-1"/>
    </source>
</evidence>
<comment type="function">
    <text evidence="4">Transfers an acetyl group from acetyl-CoA to L-homoserine, forming acetyl-L-homoserine.</text>
</comment>
<feature type="active site" description="Proton acceptor" evidence="4">
    <location>
        <position position="221"/>
    </location>
</feature>
<feature type="site" description="Important for substrate specificity" evidence="4">
    <location>
        <position position="181"/>
    </location>
</feature>
<dbReference type="UniPathway" id="UPA00051">
    <property type="reaction ID" value="UER00074"/>
</dbReference>
<dbReference type="GO" id="GO:0009086">
    <property type="term" value="P:methionine biosynthetic process"/>
    <property type="evidence" value="ECO:0007669"/>
    <property type="project" value="UniProtKB-UniRule"/>
</dbReference>
<name>A0A0R2FA18_9LACO</name>
<evidence type="ECO:0000313" key="6">
    <source>
        <dbReference type="EMBL" id="KRN25199.1"/>
    </source>
</evidence>
<dbReference type="HAMAP" id="MF_00295">
    <property type="entry name" value="MetA_acyltransf"/>
    <property type="match status" value="1"/>
</dbReference>